<dbReference type="SUPFAM" id="SSF55874">
    <property type="entry name" value="ATPase domain of HSP90 chaperone/DNA topoisomerase II/histidine kinase"/>
    <property type="match status" value="1"/>
</dbReference>
<dbReference type="InterPro" id="IPR004358">
    <property type="entry name" value="Sig_transdc_His_kin-like_C"/>
</dbReference>
<evidence type="ECO:0000259" key="8">
    <source>
        <dbReference type="PROSITE" id="PS50109"/>
    </source>
</evidence>
<evidence type="ECO:0000256" key="2">
    <source>
        <dbReference type="ARBA" id="ARBA00012438"/>
    </source>
</evidence>
<dbReference type="PANTHER" id="PTHR43047">
    <property type="entry name" value="TWO-COMPONENT HISTIDINE PROTEIN KINASE"/>
    <property type="match status" value="1"/>
</dbReference>
<dbReference type="InterPro" id="IPR003594">
    <property type="entry name" value="HATPase_dom"/>
</dbReference>
<dbReference type="InterPro" id="IPR035965">
    <property type="entry name" value="PAS-like_dom_sf"/>
</dbReference>
<dbReference type="Pfam" id="PF00512">
    <property type="entry name" value="HisKA"/>
    <property type="match status" value="1"/>
</dbReference>
<dbReference type="FunFam" id="1.10.287.130:FF:000001">
    <property type="entry name" value="Two-component sensor histidine kinase"/>
    <property type="match status" value="1"/>
</dbReference>
<dbReference type="SMART" id="SM00448">
    <property type="entry name" value="REC"/>
    <property type="match status" value="1"/>
</dbReference>
<dbReference type="InterPro" id="IPR000014">
    <property type="entry name" value="PAS"/>
</dbReference>
<dbReference type="InterPro" id="IPR036097">
    <property type="entry name" value="HisK_dim/P_sf"/>
</dbReference>
<organism evidence="10 11">
    <name type="scientific">Burkholderia gladioli (strain BSR3)</name>
    <dbReference type="NCBI Taxonomy" id="999541"/>
    <lineage>
        <taxon>Bacteria</taxon>
        <taxon>Pseudomonadati</taxon>
        <taxon>Pseudomonadota</taxon>
        <taxon>Betaproteobacteria</taxon>
        <taxon>Burkholderiales</taxon>
        <taxon>Burkholderiaceae</taxon>
        <taxon>Burkholderia</taxon>
    </lineage>
</organism>
<dbReference type="CDD" id="cd00082">
    <property type="entry name" value="HisKA"/>
    <property type="match status" value="1"/>
</dbReference>
<dbReference type="Pfam" id="PF02518">
    <property type="entry name" value="HATPase_c"/>
    <property type="match status" value="1"/>
</dbReference>
<proteinExistence type="predicted"/>
<evidence type="ECO:0000256" key="4">
    <source>
        <dbReference type="ARBA" id="ARBA00022679"/>
    </source>
</evidence>
<name>F2LRD8_BURGS</name>
<dbReference type="PRINTS" id="PR00344">
    <property type="entry name" value="BCTRLSENSOR"/>
</dbReference>
<accession>F2LRD8</accession>
<evidence type="ECO:0000256" key="1">
    <source>
        <dbReference type="ARBA" id="ARBA00000085"/>
    </source>
</evidence>
<evidence type="ECO:0000256" key="7">
    <source>
        <dbReference type="PROSITE-ProRule" id="PRU00169"/>
    </source>
</evidence>
<feature type="domain" description="Response regulatory" evidence="9">
    <location>
        <begin position="25"/>
        <end position="141"/>
    </location>
</feature>
<dbReference type="Pfam" id="PF00072">
    <property type="entry name" value="Response_reg"/>
    <property type="match status" value="1"/>
</dbReference>
<dbReference type="HOGENOM" id="CLU_448112_0_0_4"/>
<dbReference type="Gene3D" id="3.40.50.2300">
    <property type="match status" value="1"/>
</dbReference>
<dbReference type="Gene3D" id="3.30.450.20">
    <property type="entry name" value="PAS domain"/>
    <property type="match status" value="1"/>
</dbReference>
<dbReference type="InterPro" id="IPR003661">
    <property type="entry name" value="HisK_dim/P_dom"/>
</dbReference>
<keyword evidence="11" id="KW-1185">Reference proteome</keyword>
<evidence type="ECO:0000313" key="10">
    <source>
        <dbReference type="EMBL" id="AEA65384.1"/>
    </source>
</evidence>
<dbReference type="InterPro" id="IPR001789">
    <property type="entry name" value="Sig_transdc_resp-reg_receiver"/>
</dbReference>
<keyword evidence="5 10" id="KW-0418">Kinase</keyword>
<dbReference type="Pfam" id="PF13188">
    <property type="entry name" value="PAS_8"/>
    <property type="match status" value="1"/>
</dbReference>
<dbReference type="SMART" id="SM00388">
    <property type="entry name" value="HisKA"/>
    <property type="match status" value="1"/>
</dbReference>
<keyword evidence="4" id="KW-0808">Transferase</keyword>
<dbReference type="InterPro" id="IPR005467">
    <property type="entry name" value="His_kinase_dom"/>
</dbReference>
<dbReference type="GO" id="GO:0000155">
    <property type="term" value="F:phosphorelay sensor kinase activity"/>
    <property type="evidence" value="ECO:0007669"/>
    <property type="project" value="InterPro"/>
</dbReference>
<dbReference type="InterPro" id="IPR011006">
    <property type="entry name" value="CheY-like_superfamily"/>
</dbReference>
<protein>
    <recommendedName>
        <fullName evidence="2">histidine kinase</fullName>
        <ecNumber evidence="2">2.7.13.3</ecNumber>
    </recommendedName>
</protein>
<dbReference type="InterPro" id="IPR036890">
    <property type="entry name" value="HATPase_C_sf"/>
</dbReference>
<dbReference type="GO" id="GO:0005886">
    <property type="term" value="C:plasma membrane"/>
    <property type="evidence" value="ECO:0007669"/>
    <property type="project" value="TreeGrafter"/>
</dbReference>
<dbReference type="SUPFAM" id="SSF55785">
    <property type="entry name" value="PYP-like sensor domain (PAS domain)"/>
    <property type="match status" value="1"/>
</dbReference>
<dbReference type="eggNOG" id="COG5002">
    <property type="taxonomic scope" value="Bacteria"/>
</dbReference>
<gene>
    <name evidence="10" type="ordered locus">bgla_2g29680</name>
</gene>
<reference evidence="10 11" key="1">
    <citation type="journal article" date="2011" name="J. Bacteriol.">
        <title>Complete genome sequence of Burkholderia gladioli BSR3.</title>
        <authorList>
            <person name="Seo Y.S."/>
            <person name="Lim J."/>
            <person name="Choi B.S."/>
            <person name="Kim H."/>
            <person name="Goo E."/>
            <person name="Lee B."/>
            <person name="Lim J.S."/>
            <person name="Choi I.Y."/>
            <person name="Moon J.S."/>
            <person name="Kim J."/>
            <person name="Hwang I."/>
        </authorList>
    </citation>
    <scope>NUCLEOTIDE SEQUENCE [LARGE SCALE GENOMIC DNA]</scope>
    <source>
        <strain evidence="10 11">BSR3</strain>
    </source>
</reference>
<sequence>MRRAPAPAVTMTDPITLPAPDNPLRVLVVDDIGASRAETASQVRASGHHVLEADSGAAALRIVETTDVDLVLLDLLMPDMDGFEATRRLRAMRERAWLPIVVMSSLHGAEHFVRAVEEGADDYLVKPVDGALLAAKIRNIGHVLELQARVANLAAHNRELFDHVGDAVLTIEDGLRICDANAAGYALLGLDALPDQGAPLDALLPAELAERLRADTPPAACQALVRGPAGDTFPADIRISRWRTSARPRVSLVIRDLTEQRRLDRLKDDFLSTVSHELRTPLTSVKGAVDLLAGGAAGELPAPAQKLVDIARRNGERLGRLIDDVLDVAKLEADRMTLQRRACALDALVDEALAANLDYARRVGVTLTRVGAPFGCEVWVDPDRFLQVMANLLSNAIKNSPAGSAVEIRGATDGARARIAVRDHGGGIPEAFRARIFEKFSQADERDRRVGTGTGLGLHITQVLVERMHGTVGLVSTPGHGAEFHVDLPTGDAAAVLPPARPVALVIDPDPAWRARIAAALAPRFATLAAASAEELGSAAVTAPALLVADPSRGRDAPEALARRLREIAGPAPILLYTDDVSAAAPALAADRLPKRGTDDDALLRAARRIAHPDGGPHR</sequence>
<dbReference type="GO" id="GO:0009927">
    <property type="term" value="F:histidine phosphotransfer kinase activity"/>
    <property type="evidence" value="ECO:0007669"/>
    <property type="project" value="TreeGrafter"/>
</dbReference>
<evidence type="ECO:0000256" key="5">
    <source>
        <dbReference type="ARBA" id="ARBA00022777"/>
    </source>
</evidence>
<dbReference type="PANTHER" id="PTHR43047:SF72">
    <property type="entry name" value="OSMOSENSING HISTIDINE PROTEIN KINASE SLN1"/>
    <property type="match status" value="1"/>
</dbReference>
<comment type="catalytic activity">
    <reaction evidence="1">
        <text>ATP + protein L-histidine = ADP + protein N-phospho-L-histidine.</text>
        <dbReference type="EC" id="2.7.13.3"/>
    </reaction>
</comment>
<feature type="modified residue" description="4-aspartylphosphate" evidence="7">
    <location>
        <position position="74"/>
    </location>
</feature>
<dbReference type="SMART" id="SM00387">
    <property type="entry name" value="HATPase_c"/>
    <property type="match status" value="1"/>
</dbReference>
<dbReference type="Proteomes" id="UP000008316">
    <property type="component" value="Chromosome 2"/>
</dbReference>
<dbReference type="SUPFAM" id="SSF47384">
    <property type="entry name" value="Homodimeric domain of signal transducing histidine kinase"/>
    <property type="match status" value="1"/>
</dbReference>
<evidence type="ECO:0000256" key="6">
    <source>
        <dbReference type="ARBA" id="ARBA00023012"/>
    </source>
</evidence>
<keyword evidence="3 7" id="KW-0597">Phosphoprotein</keyword>
<feature type="domain" description="Histidine kinase" evidence="8">
    <location>
        <begin position="273"/>
        <end position="492"/>
    </location>
</feature>
<dbReference type="AlphaFoldDB" id="F2LRD8"/>
<evidence type="ECO:0000256" key="3">
    <source>
        <dbReference type="ARBA" id="ARBA00022553"/>
    </source>
</evidence>
<dbReference type="PROSITE" id="PS50110">
    <property type="entry name" value="RESPONSE_REGULATORY"/>
    <property type="match status" value="1"/>
</dbReference>
<dbReference type="KEGG" id="bgd:bgla_2g29680"/>
<evidence type="ECO:0000313" key="11">
    <source>
        <dbReference type="Proteomes" id="UP000008316"/>
    </source>
</evidence>
<dbReference type="Gene3D" id="1.10.287.130">
    <property type="match status" value="1"/>
</dbReference>
<keyword evidence="6" id="KW-0902">Two-component regulatory system</keyword>
<evidence type="ECO:0000259" key="9">
    <source>
        <dbReference type="PROSITE" id="PS50110"/>
    </source>
</evidence>
<dbReference type="STRING" id="999541.bgla_2g29680"/>
<dbReference type="Gene3D" id="3.30.565.10">
    <property type="entry name" value="Histidine kinase-like ATPase, C-terminal domain"/>
    <property type="match status" value="1"/>
</dbReference>
<dbReference type="EC" id="2.7.13.3" evidence="2"/>
<dbReference type="PROSITE" id="PS50109">
    <property type="entry name" value="HIS_KIN"/>
    <property type="match status" value="1"/>
</dbReference>
<dbReference type="EMBL" id="CP002600">
    <property type="protein sequence ID" value="AEA65384.1"/>
    <property type="molecule type" value="Genomic_DNA"/>
</dbReference>
<dbReference type="CDD" id="cd00075">
    <property type="entry name" value="HATPase"/>
    <property type="match status" value="1"/>
</dbReference>
<dbReference type="SUPFAM" id="SSF52172">
    <property type="entry name" value="CheY-like"/>
    <property type="match status" value="1"/>
</dbReference>